<gene>
    <name evidence="1" type="ORF">DM484_18695</name>
</gene>
<evidence type="ECO:0000313" key="2">
    <source>
        <dbReference type="Proteomes" id="UP000249396"/>
    </source>
</evidence>
<dbReference type="EMBL" id="QJPH01000383">
    <property type="protein sequence ID" value="PZN75535.1"/>
    <property type="molecule type" value="Genomic_DNA"/>
</dbReference>
<comment type="caution">
    <text evidence="1">The sequence shown here is derived from an EMBL/GenBank/DDBJ whole genome shotgun (WGS) entry which is preliminary data.</text>
</comment>
<dbReference type="Proteomes" id="UP000249396">
    <property type="component" value="Unassembled WGS sequence"/>
</dbReference>
<dbReference type="AlphaFoldDB" id="A0A2W4QU08"/>
<accession>A0A2W4QU08</accession>
<sequence>MRPYEFRHTVCFQETNLVGNVYFANHVLWQGKCRELFLRDYAPDLLSQLEQGLSLVTTQVSCEYYQELFAFDEIIVRMYVAAVKQSRVTMRFEYYRLQPDGKEELVARGGQEIACMRNQNGEMAATPIPETLVNALSLFSLN</sequence>
<protein>
    <submittedName>
        <fullName evidence="1">4-hydroxybenzoyl-CoA thioesterase</fullName>
    </submittedName>
</protein>
<proteinExistence type="predicted"/>
<reference evidence="1 2" key="1">
    <citation type="journal article" date="2018" name="Aquat. Microb. Ecol.">
        <title>Gammaproteobacterial methanotrophs dominate.</title>
        <authorList>
            <person name="Rissanen A.J."/>
            <person name="Saarenheimo J."/>
            <person name="Tiirola M."/>
            <person name="Peura S."/>
            <person name="Aalto S.L."/>
            <person name="Karvinen A."/>
            <person name="Nykanen H."/>
        </authorList>
    </citation>
    <scope>NUCLEOTIDE SEQUENCE [LARGE SCALE GENOMIC DNA]</scope>
    <source>
        <strain evidence="1">AMbin10</strain>
    </source>
</reference>
<name>A0A2W4QU08_9GAMM</name>
<dbReference type="SUPFAM" id="SSF54637">
    <property type="entry name" value="Thioesterase/thiol ester dehydrase-isomerase"/>
    <property type="match status" value="1"/>
</dbReference>
<dbReference type="Gene3D" id="3.10.129.10">
    <property type="entry name" value="Hotdog Thioesterase"/>
    <property type="match status" value="1"/>
</dbReference>
<organism evidence="1 2">
    <name type="scientific">Candidatus Methylumidiphilus alinenensis</name>
    <dbReference type="NCBI Taxonomy" id="2202197"/>
    <lineage>
        <taxon>Bacteria</taxon>
        <taxon>Pseudomonadati</taxon>
        <taxon>Pseudomonadota</taxon>
        <taxon>Gammaproteobacteria</taxon>
        <taxon>Methylococcales</taxon>
        <taxon>Candidatus Methylumidiphilus</taxon>
    </lineage>
</organism>
<dbReference type="InterPro" id="IPR029069">
    <property type="entry name" value="HotDog_dom_sf"/>
</dbReference>
<evidence type="ECO:0000313" key="1">
    <source>
        <dbReference type="EMBL" id="PZN75535.1"/>
    </source>
</evidence>
<dbReference type="CDD" id="cd00586">
    <property type="entry name" value="4HBT"/>
    <property type="match status" value="1"/>
</dbReference>
<dbReference type="Pfam" id="PF13279">
    <property type="entry name" value="4HBT_2"/>
    <property type="match status" value="1"/>
</dbReference>